<dbReference type="AlphaFoldDB" id="A0A0F7KUL4"/>
<dbReference type="InterPro" id="IPR001509">
    <property type="entry name" value="Epimerase_deHydtase"/>
</dbReference>
<dbReference type="InterPro" id="IPR036291">
    <property type="entry name" value="NAD(P)-bd_dom_sf"/>
</dbReference>
<dbReference type="STRING" id="1267766.WYH_01897"/>
<dbReference type="Proteomes" id="UP000034392">
    <property type="component" value="Chromosome"/>
</dbReference>
<evidence type="ECO:0000313" key="1">
    <source>
        <dbReference type="EMBL" id="AKH42932.1"/>
    </source>
</evidence>
<dbReference type="CDD" id="cd05271">
    <property type="entry name" value="NDUFA9_like_SDR_a"/>
    <property type="match status" value="1"/>
</dbReference>
<sequence length="315" mass="33861">MAHLEPLEDKLVVLIGGAGFLGSLVAQELLQRDARLRIADHAPEKAFHLKPLANLGQMQFMRCSVTHRASMEAAIRDADAVVYLVGTFGAHQKELQAEGAGLAAEIAAQQGVEAFAYVSAIGADAESESGYASTKGLGEKLVLDAFPKASILRPSVLFGENDKFINLFAGLVRAMPVVPVFAPEAKLQPLWVDDAAEAIVSALSDPGKHGGRTFEIAGPEVLTMNELLHDIARTQERKRILAPVPDGLASLFASLPGTPLNSDQWNLLKQGSVASGELPGLKQLGVSPRPLELFLDRWMLRYRKHGRFTEAAETA</sequence>
<dbReference type="SUPFAM" id="SSF51735">
    <property type="entry name" value="NAD(P)-binding Rossmann-fold domains"/>
    <property type="match status" value="1"/>
</dbReference>
<dbReference type="PANTHER" id="PTHR12126:SF11">
    <property type="entry name" value="NADH DEHYDROGENASE [UBIQUINONE] 1 ALPHA SUBCOMPLEX SUBUNIT 9, MITOCHONDRIAL"/>
    <property type="match status" value="1"/>
</dbReference>
<organism evidence="1 2">
    <name type="scientific">Croceibacterium atlanticum</name>
    <dbReference type="NCBI Taxonomy" id="1267766"/>
    <lineage>
        <taxon>Bacteria</taxon>
        <taxon>Pseudomonadati</taxon>
        <taxon>Pseudomonadota</taxon>
        <taxon>Alphaproteobacteria</taxon>
        <taxon>Sphingomonadales</taxon>
        <taxon>Erythrobacteraceae</taxon>
        <taxon>Croceibacterium</taxon>
    </lineage>
</organism>
<name>A0A0F7KUL4_9SPHN</name>
<dbReference type="EMBL" id="CP011452">
    <property type="protein sequence ID" value="AKH42932.1"/>
    <property type="molecule type" value="Genomic_DNA"/>
</dbReference>
<reference evidence="1" key="1">
    <citation type="submission" date="2015-05" db="EMBL/GenBank/DDBJ databases">
        <title>The complete genome of Altererythrobacter atlanticus strain 26DY36.</title>
        <authorList>
            <person name="Wu Y.-H."/>
            <person name="Cheng H."/>
            <person name="Wu X.-W."/>
        </authorList>
    </citation>
    <scope>NUCLEOTIDE SEQUENCE [LARGE SCALE GENOMIC DNA]</scope>
    <source>
        <strain evidence="1">26DY36</strain>
    </source>
</reference>
<dbReference type="PATRIC" id="fig|1267766.3.peg.1917"/>
<dbReference type="OrthoDB" id="9776313at2"/>
<proteinExistence type="predicted"/>
<dbReference type="RefSeq" id="WP_046903608.1">
    <property type="nucleotide sequence ID" value="NZ_CP011452.2"/>
</dbReference>
<dbReference type="GO" id="GO:0016853">
    <property type="term" value="F:isomerase activity"/>
    <property type="evidence" value="ECO:0007669"/>
    <property type="project" value="UniProtKB-KW"/>
</dbReference>
<dbReference type="GO" id="GO:0044877">
    <property type="term" value="F:protein-containing complex binding"/>
    <property type="evidence" value="ECO:0007669"/>
    <property type="project" value="TreeGrafter"/>
</dbReference>
<gene>
    <name evidence="1" type="ORF">WYH_01897</name>
</gene>
<dbReference type="PANTHER" id="PTHR12126">
    <property type="entry name" value="NADH-UBIQUINONE OXIDOREDUCTASE 39 KDA SUBUNIT-RELATED"/>
    <property type="match status" value="1"/>
</dbReference>
<evidence type="ECO:0000313" key="2">
    <source>
        <dbReference type="Proteomes" id="UP000034392"/>
    </source>
</evidence>
<protein>
    <submittedName>
        <fullName evidence="1">3-beta hydroxysteroid dehydrogenase/isomerase family protein</fullName>
    </submittedName>
</protein>
<dbReference type="KEGG" id="aay:WYH_01897"/>
<dbReference type="Gene3D" id="3.40.50.720">
    <property type="entry name" value="NAD(P)-binding Rossmann-like Domain"/>
    <property type="match status" value="1"/>
</dbReference>
<dbReference type="InterPro" id="IPR051207">
    <property type="entry name" value="ComplexI_NDUFA9_subunit"/>
</dbReference>
<dbReference type="Pfam" id="PF01370">
    <property type="entry name" value="Epimerase"/>
    <property type="match status" value="1"/>
</dbReference>
<accession>A0A0F7KUL4</accession>
<keyword evidence="2" id="KW-1185">Reference proteome</keyword>